<dbReference type="InterPro" id="IPR005467">
    <property type="entry name" value="His_kinase_dom"/>
</dbReference>
<proteinExistence type="predicted"/>
<comment type="catalytic activity">
    <reaction evidence="1">
        <text>ATP + protein L-histidine = ADP + protein N-phospho-L-histidine.</text>
        <dbReference type="EC" id="2.7.13.3"/>
    </reaction>
</comment>
<evidence type="ECO:0000256" key="1">
    <source>
        <dbReference type="ARBA" id="ARBA00000085"/>
    </source>
</evidence>
<feature type="modified residue" description="4-aspartylphosphate" evidence="6">
    <location>
        <position position="613"/>
    </location>
</feature>
<dbReference type="EC" id="2.7.13.3" evidence="2"/>
<feature type="domain" description="Response regulatory" evidence="8">
    <location>
        <begin position="562"/>
        <end position="678"/>
    </location>
</feature>
<evidence type="ECO:0000259" key="7">
    <source>
        <dbReference type="PROSITE" id="PS50109"/>
    </source>
</evidence>
<dbReference type="EMBL" id="JAAGRR010000006">
    <property type="protein sequence ID" value="NDY41487.1"/>
    <property type="molecule type" value="Genomic_DNA"/>
</dbReference>
<dbReference type="InterPro" id="IPR036890">
    <property type="entry name" value="HATPase_C_sf"/>
</dbReference>
<feature type="domain" description="Histidine kinase" evidence="7">
    <location>
        <begin position="317"/>
        <end position="540"/>
    </location>
</feature>
<dbReference type="PRINTS" id="PR00344">
    <property type="entry name" value="BCTRLSENSOR"/>
</dbReference>
<dbReference type="Gene3D" id="1.10.287.130">
    <property type="match status" value="1"/>
</dbReference>
<dbReference type="Gene3D" id="3.30.450.40">
    <property type="match status" value="1"/>
</dbReference>
<dbReference type="SMART" id="SM00448">
    <property type="entry name" value="REC"/>
    <property type="match status" value="1"/>
</dbReference>
<evidence type="ECO:0000313" key="12">
    <source>
        <dbReference type="Proteomes" id="UP000469346"/>
    </source>
</evidence>
<feature type="domain" description="PAC" evidence="10">
    <location>
        <begin position="247"/>
        <end position="297"/>
    </location>
</feature>
<dbReference type="PANTHER" id="PTHR43065:SF42">
    <property type="entry name" value="TWO-COMPONENT SENSOR PPRA"/>
    <property type="match status" value="1"/>
</dbReference>
<sequence length="680" mass="75707">MKEEFLHKLMSASTEIISTTDVKGLYRKITSIMQDFLRLDFSTVMTLSDDKRHLVIRDTLGFPASMIDSFSLVEGQGLSTWVVRNRRAAITPDFRRETRFEVPPVVFEEGISSAICVPMMLGDEVFGVFIGHTRERRDFTREEVYFCQTIGNQAAVAIQNALNMLAVTEAEERYREIFHNANDALFLVEMVGERVPGRFIDANDVACRMYGYDRGELLSLTLRDVTAPGGRQELEERLRDLARAGRSVFEVDHVTRDGRVFPVEISAHVFSLEGRETLLLVGRDVSERRRSEEEKRQLEAQLHQAQKMESIGRLAGGIAHDFNNLLSAVLGYCELLLLKVPEEAPFREEVEAIRAAGEKAATLTRQLLAFSRKQVLEVKPLHMNRVIDGIVQLLGKILGEDIEIEVRLAAEGDVVEADQGQLEQVFMNLAVNARDAMPGGGRLIIETLEVRLDEAYALAHPGVRPGAYVMVAVTDFGVGMPKDVLEHIFDPFFTTKERGKGTGLGLSMVHGVVRQHNGYINVYSEVGRGTTFKIFFPRCTEAPAAEERAEGEGAVCLQGTETILVVDDEPSIRELVVATLEPFGYKCLAASCGAEALGMLEAMEPKPQLVLTDVIMPGMNGRELAERLRAEMPSLKVVFMSGYTDNAIVHHGVLEDNVRFIQKPVTPSVLLRKIREALDG</sequence>
<dbReference type="InterPro" id="IPR001789">
    <property type="entry name" value="Sig_transdc_resp-reg_receiver"/>
</dbReference>
<dbReference type="InterPro" id="IPR035965">
    <property type="entry name" value="PAS-like_dom_sf"/>
</dbReference>
<dbReference type="InterPro" id="IPR003661">
    <property type="entry name" value="HisK_dim/P_dom"/>
</dbReference>
<comment type="caution">
    <text evidence="11">The sequence shown here is derived from an EMBL/GenBank/DDBJ whole genome shotgun (WGS) entry which is preliminary data.</text>
</comment>
<keyword evidence="4" id="KW-0808">Transferase</keyword>
<evidence type="ECO:0000256" key="2">
    <source>
        <dbReference type="ARBA" id="ARBA00012438"/>
    </source>
</evidence>
<dbReference type="SMART" id="SM00387">
    <property type="entry name" value="HATPase_c"/>
    <property type="match status" value="1"/>
</dbReference>
<protein>
    <recommendedName>
        <fullName evidence="2">histidine kinase</fullName>
        <ecNumber evidence="2">2.7.13.3</ecNumber>
    </recommendedName>
</protein>
<dbReference type="Pfam" id="PF00072">
    <property type="entry name" value="Response_reg"/>
    <property type="match status" value="1"/>
</dbReference>
<dbReference type="Proteomes" id="UP000469346">
    <property type="component" value="Unassembled WGS sequence"/>
</dbReference>
<evidence type="ECO:0000259" key="9">
    <source>
        <dbReference type="PROSITE" id="PS50112"/>
    </source>
</evidence>
<dbReference type="Pfam" id="PF13185">
    <property type="entry name" value="GAF_2"/>
    <property type="match status" value="1"/>
</dbReference>
<dbReference type="InterPro" id="IPR003018">
    <property type="entry name" value="GAF"/>
</dbReference>
<dbReference type="RefSeq" id="WP_163297648.1">
    <property type="nucleotide sequence ID" value="NZ_JAAGRR010000006.1"/>
</dbReference>
<feature type="domain" description="PAS" evidence="9">
    <location>
        <begin position="170"/>
        <end position="245"/>
    </location>
</feature>
<dbReference type="CDD" id="cd00082">
    <property type="entry name" value="HisKA"/>
    <property type="match status" value="1"/>
</dbReference>
<gene>
    <name evidence="11" type="ORF">G3N55_01290</name>
</gene>
<dbReference type="Gene3D" id="3.40.50.2300">
    <property type="match status" value="1"/>
</dbReference>
<dbReference type="SMART" id="SM00091">
    <property type="entry name" value="PAS"/>
    <property type="match status" value="1"/>
</dbReference>
<dbReference type="AlphaFoldDB" id="A0A6N9TPW4"/>
<dbReference type="Gene3D" id="3.30.450.20">
    <property type="entry name" value="PAS domain"/>
    <property type="match status" value="1"/>
</dbReference>
<dbReference type="PROSITE" id="PS50112">
    <property type="entry name" value="PAS"/>
    <property type="match status" value="1"/>
</dbReference>
<dbReference type="Pfam" id="PF00512">
    <property type="entry name" value="HisKA"/>
    <property type="match status" value="1"/>
</dbReference>
<dbReference type="CDD" id="cd00130">
    <property type="entry name" value="PAS"/>
    <property type="match status" value="1"/>
</dbReference>
<dbReference type="PROSITE" id="PS50109">
    <property type="entry name" value="HIS_KIN"/>
    <property type="match status" value="1"/>
</dbReference>
<evidence type="ECO:0000256" key="3">
    <source>
        <dbReference type="ARBA" id="ARBA00022553"/>
    </source>
</evidence>
<dbReference type="SUPFAM" id="SSF55781">
    <property type="entry name" value="GAF domain-like"/>
    <property type="match status" value="1"/>
</dbReference>
<accession>A0A6N9TPW4</accession>
<evidence type="ECO:0000259" key="10">
    <source>
        <dbReference type="PROSITE" id="PS50113"/>
    </source>
</evidence>
<evidence type="ECO:0000256" key="6">
    <source>
        <dbReference type="PROSITE-ProRule" id="PRU00169"/>
    </source>
</evidence>
<dbReference type="InterPro" id="IPR011006">
    <property type="entry name" value="CheY-like_superfamily"/>
</dbReference>
<dbReference type="Pfam" id="PF02518">
    <property type="entry name" value="HATPase_c"/>
    <property type="match status" value="1"/>
</dbReference>
<evidence type="ECO:0000256" key="4">
    <source>
        <dbReference type="ARBA" id="ARBA00022679"/>
    </source>
</evidence>
<dbReference type="SMART" id="SM00388">
    <property type="entry name" value="HisKA"/>
    <property type="match status" value="1"/>
</dbReference>
<dbReference type="Gene3D" id="3.30.565.10">
    <property type="entry name" value="Histidine kinase-like ATPase, C-terminal domain"/>
    <property type="match status" value="1"/>
</dbReference>
<dbReference type="InterPro" id="IPR003594">
    <property type="entry name" value="HATPase_dom"/>
</dbReference>
<dbReference type="SUPFAM" id="SSF47384">
    <property type="entry name" value="Homodimeric domain of signal transducing histidine kinase"/>
    <property type="match status" value="1"/>
</dbReference>
<name>A0A6N9TPW4_DISTH</name>
<dbReference type="SMART" id="SM00065">
    <property type="entry name" value="GAF"/>
    <property type="match status" value="1"/>
</dbReference>
<dbReference type="PROSITE" id="PS50110">
    <property type="entry name" value="RESPONSE_REGULATORY"/>
    <property type="match status" value="1"/>
</dbReference>
<evidence type="ECO:0000256" key="5">
    <source>
        <dbReference type="ARBA" id="ARBA00022777"/>
    </source>
</evidence>
<reference evidence="11 12" key="1">
    <citation type="submission" date="2020-02" db="EMBL/GenBank/DDBJ databases">
        <title>Comparative genomics of sulfur disproportionating microorganisms.</title>
        <authorList>
            <person name="Ward L.M."/>
            <person name="Bertran E."/>
            <person name="Johnston D.T."/>
        </authorList>
    </citation>
    <scope>NUCLEOTIDE SEQUENCE [LARGE SCALE GENOMIC DNA]</scope>
    <source>
        <strain evidence="11 12">DSM 100025</strain>
    </source>
</reference>
<keyword evidence="3 6" id="KW-0597">Phosphoprotein</keyword>
<organism evidence="11 12">
    <name type="scientific">Dissulfurirhabdus thermomarina</name>
    <dbReference type="NCBI Taxonomy" id="1765737"/>
    <lineage>
        <taxon>Bacteria</taxon>
        <taxon>Deltaproteobacteria</taxon>
        <taxon>Dissulfurirhabdaceae</taxon>
        <taxon>Dissulfurirhabdus</taxon>
    </lineage>
</organism>
<dbReference type="PANTHER" id="PTHR43065">
    <property type="entry name" value="SENSOR HISTIDINE KINASE"/>
    <property type="match status" value="1"/>
</dbReference>
<dbReference type="InterPro" id="IPR036097">
    <property type="entry name" value="HisK_dim/P_sf"/>
</dbReference>
<dbReference type="InterPro" id="IPR029016">
    <property type="entry name" value="GAF-like_dom_sf"/>
</dbReference>
<dbReference type="SUPFAM" id="SSF55874">
    <property type="entry name" value="ATPase domain of HSP90 chaperone/DNA topoisomerase II/histidine kinase"/>
    <property type="match status" value="1"/>
</dbReference>
<dbReference type="GO" id="GO:0000155">
    <property type="term" value="F:phosphorelay sensor kinase activity"/>
    <property type="evidence" value="ECO:0007669"/>
    <property type="project" value="InterPro"/>
</dbReference>
<dbReference type="SUPFAM" id="SSF52172">
    <property type="entry name" value="CheY-like"/>
    <property type="match status" value="1"/>
</dbReference>
<keyword evidence="5" id="KW-0418">Kinase</keyword>
<keyword evidence="12" id="KW-1185">Reference proteome</keyword>
<dbReference type="SUPFAM" id="SSF55785">
    <property type="entry name" value="PYP-like sensor domain (PAS domain)"/>
    <property type="match status" value="1"/>
</dbReference>
<dbReference type="Pfam" id="PF13426">
    <property type="entry name" value="PAS_9"/>
    <property type="match status" value="1"/>
</dbReference>
<dbReference type="PROSITE" id="PS50113">
    <property type="entry name" value="PAC"/>
    <property type="match status" value="1"/>
</dbReference>
<dbReference type="InterPro" id="IPR000014">
    <property type="entry name" value="PAS"/>
</dbReference>
<dbReference type="InterPro" id="IPR000700">
    <property type="entry name" value="PAS-assoc_C"/>
</dbReference>
<dbReference type="InterPro" id="IPR004358">
    <property type="entry name" value="Sig_transdc_His_kin-like_C"/>
</dbReference>
<evidence type="ECO:0000313" key="11">
    <source>
        <dbReference type="EMBL" id="NDY41487.1"/>
    </source>
</evidence>
<evidence type="ECO:0000259" key="8">
    <source>
        <dbReference type="PROSITE" id="PS50110"/>
    </source>
</evidence>
<dbReference type="NCBIfam" id="TIGR00229">
    <property type="entry name" value="sensory_box"/>
    <property type="match status" value="1"/>
</dbReference>